<reference evidence="9 10" key="1">
    <citation type="submission" date="2020-08" db="EMBL/GenBank/DDBJ databases">
        <title>Sequencing the genomes of 1000 actinobacteria strains.</title>
        <authorList>
            <person name="Klenk H.-P."/>
        </authorList>
    </citation>
    <scope>NUCLEOTIDE SEQUENCE [LARGE SCALE GENOMIC DNA]</scope>
    <source>
        <strain evidence="9 10">DSM 44320</strain>
    </source>
</reference>
<dbReference type="PANTHER" id="PTHR30287:SF1">
    <property type="entry name" value="INNER MEMBRANE PROTEIN"/>
    <property type="match status" value="1"/>
</dbReference>
<keyword evidence="5 7" id="KW-0472">Membrane</keyword>
<feature type="transmembrane region" description="Helical" evidence="7">
    <location>
        <begin position="757"/>
        <end position="780"/>
    </location>
</feature>
<sequence length="821" mass="82700">MIRTALAMSGLGGLVVAFFAVFGGMALVTGTGVIVESGLRSQVNSTRLTGADVVVSARQLVPRKEDLPVALPERATLPSSIVDRLSRLPGVESAVGDLSFPAAVVPGQPSTSGAVTPGTSGSTGPADPAAAGHGWSSLAFSGGKAVEGAPPRRDGELAMAGARVGQEVRVVAGGRPGRYRVTAVIDAPGLYFADSTAAELSGRSGRVDLVALRAGRGITAQTVAAEAERLLGDRYVISTGGARGDAERPGTAAARGMLIALPASIGGISLITVGFVIGGGLSLSVNRQRRDLALLRAAGATPRQVRRLVAVQGCVAALAALPPGAALGYYLAARLGELLEGTGALPPDLPLTYGPLPAVAAAVLLFGVVRLAAWTASLKASRMPPVSAVAESKAEPRVPSRVRTGGGLLLMLVALGLSATPLLVRGEIAGLGPATAALLAIVGLALAGPMLVQAAMGALARRLPSGLSAPLWLAVTNTHGYALRTAGAVAALGMMVTLGLSVVLTQTTISQAKADEVNAGLADVASVSAPRLGGVPHGLLDDVRALPGVMAAAPASTTTVLTRSLAVGDDPGLHARTAMILGPEAGGVVDLGVVEGSMGELKGDTVALDADLGEVGERLDLLMGDGTPVRARVVATYSRALGFGALVLSRDLAAGHTTTGLDAEILVRPAAADLSSLAKTWPGAEVSRRAAASIADADATQGLVNIAVLAVLIGYVLVSVANRLVATTTGRVEELLALRRLGATPGQVRRMLRWESLVIALAACAAGLVLAGVPLVMLSVGFLGRPWPAGPLWLVPASVLVVALVVWAAVNLPVRRRHLAL</sequence>
<feature type="region of interest" description="Disordered" evidence="6">
    <location>
        <begin position="107"/>
        <end position="131"/>
    </location>
</feature>
<dbReference type="EMBL" id="JACIBV010000001">
    <property type="protein sequence ID" value="MBB3731670.1"/>
    <property type="molecule type" value="Genomic_DNA"/>
</dbReference>
<keyword evidence="2" id="KW-1003">Cell membrane</keyword>
<dbReference type="PANTHER" id="PTHR30287">
    <property type="entry name" value="MEMBRANE COMPONENT OF PREDICTED ABC SUPERFAMILY METABOLITE UPTAKE TRANSPORTER"/>
    <property type="match status" value="1"/>
</dbReference>
<keyword evidence="4 7" id="KW-1133">Transmembrane helix</keyword>
<feature type="transmembrane region" description="Helical" evidence="7">
    <location>
        <begin position="307"/>
        <end position="332"/>
    </location>
</feature>
<dbReference type="GO" id="GO:0005886">
    <property type="term" value="C:plasma membrane"/>
    <property type="evidence" value="ECO:0007669"/>
    <property type="project" value="UniProtKB-SubCell"/>
</dbReference>
<dbReference type="RefSeq" id="WP_183657975.1">
    <property type="nucleotide sequence ID" value="NZ_BAAAXX010000013.1"/>
</dbReference>
<gene>
    <name evidence="9" type="ORF">FHR33_007530</name>
</gene>
<evidence type="ECO:0000256" key="1">
    <source>
        <dbReference type="ARBA" id="ARBA00004651"/>
    </source>
</evidence>
<feature type="transmembrane region" description="Helical" evidence="7">
    <location>
        <begin position="406"/>
        <end position="424"/>
    </location>
</feature>
<evidence type="ECO:0000256" key="7">
    <source>
        <dbReference type="SAM" id="Phobius"/>
    </source>
</evidence>
<evidence type="ECO:0000256" key="2">
    <source>
        <dbReference type="ARBA" id="ARBA00022475"/>
    </source>
</evidence>
<feature type="transmembrane region" description="Helical" evidence="7">
    <location>
        <begin position="352"/>
        <end position="373"/>
    </location>
</feature>
<comment type="caution">
    <text evidence="9">The sequence shown here is derived from an EMBL/GenBank/DDBJ whole genome shotgun (WGS) entry which is preliminary data.</text>
</comment>
<dbReference type="InterPro" id="IPR038766">
    <property type="entry name" value="Membrane_comp_ABC_pdt"/>
</dbReference>
<dbReference type="Proteomes" id="UP000579945">
    <property type="component" value="Unassembled WGS sequence"/>
</dbReference>
<protein>
    <submittedName>
        <fullName evidence="9">Putative ABC transport system permease protein</fullName>
    </submittedName>
</protein>
<feature type="transmembrane region" description="Helical" evidence="7">
    <location>
        <begin position="481"/>
        <end position="504"/>
    </location>
</feature>
<dbReference type="GeneID" id="95393746"/>
<evidence type="ECO:0000256" key="4">
    <source>
        <dbReference type="ARBA" id="ARBA00022989"/>
    </source>
</evidence>
<feature type="transmembrane region" description="Helical" evidence="7">
    <location>
        <begin position="436"/>
        <end position="460"/>
    </location>
</feature>
<evidence type="ECO:0000256" key="3">
    <source>
        <dbReference type="ARBA" id="ARBA00022692"/>
    </source>
</evidence>
<name>A0A7W5VGP0_9ACTN</name>
<feature type="transmembrane region" description="Helical" evidence="7">
    <location>
        <begin position="702"/>
        <end position="721"/>
    </location>
</feature>
<keyword evidence="3 7" id="KW-0812">Transmembrane</keyword>
<keyword evidence="10" id="KW-1185">Reference proteome</keyword>
<evidence type="ECO:0000313" key="10">
    <source>
        <dbReference type="Proteomes" id="UP000579945"/>
    </source>
</evidence>
<feature type="domain" description="ABC3 transporter permease C-terminal" evidence="8">
    <location>
        <begin position="707"/>
        <end position="812"/>
    </location>
</feature>
<dbReference type="InterPro" id="IPR003838">
    <property type="entry name" value="ABC3_permease_C"/>
</dbReference>
<organism evidence="9 10">
    <name type="scientific">Nonomuraea dietziae</name>
    <dbReference type="NCBI Taxonomy" id="65515"/>
    <lineage>
        <taxon>Bacteria</taxon>
        <taxon>Bacillati</taxon>
        <taxon>Actinomycetota</taxon>
        <taxon>Actinomycetes</taxon>
        <taxon>Streptosporangiales</taxon>
        <taxon>Streptosporangiaceae</taxon>
        <taxon>Nonomuraea</taxon>
    </lineage>
</organism>
<evidence type="ECO:0000259" key="8">
    <source>
        <dbReference type="Pfam" id="PF02687"/>
    </source>
</evidence>
<feature type="compositionally biased region" description="Polar residues" evidence="6">
    <location>
        <begin position="108"/>
        <end position="123"/>
    </location>
</feature>
<dbReference type="AlphaFoldDB" id="A0A7W5VGP0"/>
<feature type="domain" description="ABC3 transporter permease C-terminal" evidence="8">
    <location>
        <begin position="265"/>
        <end position="385"/>
    </location>
</feature>
<feature type="transmembrane region" description="Helical" evidence="7">
    <location>
        <begin position="792"/>
        <end position="814"/>
    </location>
</feature>
<feature type="transmembrane region" description="Helical" evidence="7">
    <location>
        <begin position="265"/>
        <end position="286"/>
    </location>
</feature>
<evidence type="ECO:0000256" key="6">
    <source>
        <dbReference type="SAM" id="MobiDB-lite"/>
    </source>
</evidence>
<accession>A0A7W5VGP0</accession>
<evidence type="ECO:0000313" key="9">
    <source>
        <dbReference type="EMBL" id="MBB3731670.1"/>
    </source>
</evidence>
<dbReference type="Pfam" id="PF02687">
    <property type="entry name" value="FtsX"/>
    <property type="match status" value="2"/>
</dbReference>
<evidence type="ECO:0000256" key="5">
    <source>
        <dbReference type="ARBA" id="ARBA00023136"/>
    </source>
</evidence>
<proteinExistence type="predicted"/>
<comment type="subcellular location">
    <subcellularLocation>
        <location evidence="1">Cell membrane</location>
        <topology evidence="1">Multi-pass membrane protein</topology>
    </subcellularLocation>
</comment>